<dbReference type="PANTHER" id="PTHR12175">
    <property type="entry name" value="AD039 HT014 THIOREDOXIN FAMILY TRP26"/>
    <property type="match status" value="1"/>
</dbReference>
<dbReference type="OrthoDB" id="10263751at2759"/>
<proteinExistence type="inferred from homology"/>
<keyword evidence="4" id="KW-1185">Reference proteome</keyword>
<dbReference type="InterPro" id="IPR010400">
    <property type="entry name" value="PITH_dom"/>
</dbReference>
<dbReference type="Gene3D" id="2.60.120.470">
    <property type="entry name" value="PITH domain"/>
    <property type="match status" value="1"/>
</dbReference>
<dbReference type="SUPFAM" id="SSF49785">
    <property type="entry name" value="Galactose-binding domain-like"/>
    <property type="match status" value="1"/>
</dbReference>
<dbReference type="Pfam" id="PF06201">
    <property type="entry name" value="PITH"/>
    <property type="match status" value="1"/>
</dbReference>
<organism evidence="3 4">
    <name type="scientific">Diacronema lutheri</name>
    <name type="common">Unicellular marine alga</name>
    <name type="synonym">Monochrysis lutheri</name>
    <dbReference type="NCBI Taxonomy" id="2081491"/>
    <lineage>
        <taxon>Eukaryota</taxon>
        <taxon>Haptista</taxon>
        <taxon>Haptophyta</taxon>
        <taxon>Pavlovophyceae</taxon>
        <taxon>Pavlovales</taxon>
        <taxon>Pavlovaceae</taxon>
        <taxon>Diacronema</taxon>
    </lineage>
</organism>
<dbReference type="OMA" id="PLAGTNM"/>
<reference evidence="3" key="1">
    <citation type="submission" date="2021-05" db="EMBL/GenBank/DDBJ databases">
        <title>The genome of the haptophyte Pavlova lutheri (Diacronema luteri, Pavlovales) - a model for lipid biosynthesis in eukaryotic algae.</title>
        <authorList>
            <person name="Hulatt C.J."/>
            <person name="Posewitz M.C."/>
        </authorList>
    </citation>
    <scope>NUCLEOTIDE SEQUENCE</scope>
    <source>
        <strain evidence="3">NIVA-4/92</strain>
    </source>
</reference>
<gene>
    <name evidence="3" type="ORF">KFE25_008054</name>
</gene>
<evidence type="ECO:0000259" key="2">
    <source>
        <dbReference type="PROSITE" id="PS51532"/>
    </source>
</evidence>
<dbReference type="GO" id="GO:0005737">
    <property type="term" value="C:cytoplasm"/>
    <property type="evidence" value="ECO:0007669"/>
    <property type="project" value="UniProtKB-ARBA"/>
</dbReference>
<comment type="similarity">
    <text evidence="1">Belongs to the PITHD1 family.</text>
</comment>
<evidence type="ECO:0000256" key="1">
    <source>
        <dbReference type="ARBA" id="ARBA00025788"/>
    </source>
</evidence>
<name>A0A8J5XWC8_DIALT</name>
<accession>A0A8J5XWC8</accession>
<dbReference type="PROSITE" id="PS51532">
    <property type="entry name" value="PITH"/>
    <property type="match status" value="1"/>
</dbReference>
<evidence type="ECO:0000313" key="3">
    <source>
        <dbReference type="EMBL" id="KAG8466675.1"/>
    </source>
</evidence>
<sequence length="180" mass="18830">MAAIAPPGSSAVPSKALEAAPLSGLVAMTGTEVLNAANPQALGAVLTTGSVDAPMRSDCDEQLLIAVPFNQPVKLHSLLIQAAEEGAPRTLKLYVNRSSMGFDDTESFPPTQVLELSRSDFAADGSATVALNFVKFQCVQSLTLFIADNQQGSDVTALARLQFVGMPIQATNVNDLKKQG</sequence>
<dbReference type="InterPro" id="IPR037047">
    <property type="entry name" value="PITH_dom_sf"/>
</dbReference>
<dbReference type="PANTHER" id="PTHR12175:SF5">
    <property type="entry name" value="OS03G0795500 PROTEIN"/>
    <property type="match status" value="1"/>
</dbReference>
<dbReference type="InterPro" id="IPR008979">
    <property type="entry name" value="Galactose-bd-like_sf"/>
</dbReference>
<evidence type="ECO:0000313" key="4">
    <source>
        <dbReference type="Proteomes" id="UP000751190"/>
    </source>
</evidence>
<dbReference type="EMBL" id="JAGTXO010000007">
    <property type="protein sequence ID" value="KAG8466675.1"/>
    <property type="molecule type" value="Genomic_DNA"/>
</dbReference>
<feature type="domain" description="PITH" evidence="2">
    <location>
        <begin position="11"/>
        <end position="180"/>
    </location>
</feature>
<protein>
    <recommendedName>
        <fullName evidence="2">PITH domain-containing protein</fullName>
    </recommendedName>
</protein>
<dbReference type="InterPro" id="IPR045099">
    <property type="entry name" value="PITH1-like"/>
</dbReference>
<comment type="caution">
    <text evidence="3">The sequence shown here is derived from an EMBL/GenBank/DDBJ whole genome shotgun (WGS) entry which is preliminary data.</text>
</comment>
<dbReference type="AlphaFoldDB" id="A0A8J5XWC8"/>
<dbReference type="Proteomes" id="UP000751190">
    <property type="component" value="Unassembled WGS sequence"/>
</dbReference>